<organism evidence="3 4">
    <name type="scientific">Ancylostoma ceylanicum</name>
    <dbReference type="NCBI Taxonomy" id="53326"/>
    <lineage>
        <taxon>Eukaryota</taxon>
        <taxon>Metazoa</taxon>
        <taxon>Ecdysozoa</taxon>
        <taxon>Nematoda</taxon>
        <taxon>Chromadorea</taxon>
        <taxon>Rhabditida</taxon>
        <taxon>Rhabditina</taxon>
        <taxon>Rhabditomorpha</taxon>
        <taxon>Strongyloidea</taxon>
        <taxon>Ancylostomatidae</taxon>
        <taxon>Ancylostomatinae</taxon>
        <taxon>Ancylostoma</taxon>
    </lineage>
</organism>
<protein>
    <recommendedName>
        <fullName evidence="5">DUF19 domain-containing protein</fullName>
    </recommendedName>
</protein>
<name>A0A016U8H7_9BILA</name>
<evidence type="ECO:0008006" key="5">
    <source>
        <dbReference type="Google" id="ProtNLM"/>
    </source>
</evidence>
<proteinExistence type="predicted"/>
<evidence type="ECO:0000313" key="4">
    <source>
        <dbReference type="Proteomes" id="UP000024635"/>
    </source>
</evidence>
<dbReference type="PANTHER" id="PTHR37431">
    <property type="entry name" value="PROTEIN CBG06927"/>
    <property type="match status" value="1"/>
</dbReference>
<keyword evidence="2" id="KW-0812">Transmembrane</keyword>
<keyword evidence="2" id="KW-0472">Membrane</keyword>
<reference evidence="4" key="1">
    <citation type="journal article" date="2015" name="Nat. Genet.">
        <title>The genome and transcriptome of the zoonotic hookworm Ancylostoma ceylanicum identify infection-specific gene families.</title>
        <authorList>
            <person name="Schwarz E.M."/>
            <person name="Hu Y."/>
            <person name="Antoshechkin I."/>
            <person name="Miller M.M."/>
            <person name="Sternberg P.W."/>
            <person name="Aroian R.V."/>
        </authorList>
    </citation>
    <scope>NUCLEOTIDE SEQUENCE</scope>
    <source>
        <strain evidence="4">HY135</strain>
    </source>
</reference>
<feature type="region of interest" description="Disordered" evidence="1">
    <location>
        <begin position="304"/>
        <end position="324"/>
    </location>
</feature>
<sequence length="858" mass="95491">MGGISLCRRRGARKAKTDTDEGWRWKLLQALPVIFSELVKLVGVTLTGSRRLQTRRFQFAFVNLIMRIIWILVVFAGTSADSLECAGDSTMGRCLRPLLDVWEAIRETEAHAQALLFPVPFYSKNAVHKLCASYITSLDQCSTEEKMDKCSSNPLMTFVDGHLSFICSRYGPAFMDNYDCISGALMESKHCWKHIYGVPNPTQHDGKCSGLATFFGCVEDHLDDRCGEIATTLLAASIEKLGCMDGTSERRRILEQTNTTDMLTEQFRRDYFENAQKMELHLSTQKPARSDEDYPKMPEIAFAEDNNSTNPKETVPPAPSSDISEIMTTPASEVDTDLNAASQTTESGLTSLSIVAETDEITELHATTEIPETTEFTVPTTTHPPYCVPHRDHLAINICLKNIMAKLSAISAETPIAAAIHFPLYNVSIDALVGLCDDLRDASKCMEGVDKLCQHPLLTFMEQQFVATCDLLKMRDFDIDYSCIQRKLLDREDCIIYVNGTMDPAEDKCEGHTDFLSCMKSELEQECGEESYNSVVTMLRGYGCNVSDDIVAASTLAFRASTASSVKVISLTRSTTSQTSSSSTLIPESHKSQANAINDEGSGESLESSVETTTEHEESITESTSFSSESPQEPQANFDAALVQASASFAENDIENRSETSADGFLELPDSSEEETMDDIEEDDPVFNYTISSNCTANMRDQARMCTAPLMRTWVALRATWPHLAEVSFPVYKYSRVELLELCDSYANVFLCANIDDIRMCIMDEMVRFAQDHLGYICSPQNIQRFMGHYDCIMEQEALGRGNCRRHIMGEAIPGKDEHKCRGVKSYRACLAPHLKRNCGVGALKEFDESVRQFGCLV</sequence>
<evidence type="ECO:0000256" key="2">
    <source>
        <dbReference type="SAM" id="Phobius"/>
    </source>
</evidence>
<evidence type="ECO:0000313" key="3">
    <source>
        <dbReference type="EMBL" id="EYC11236.1"/>
    </source>
</evidence>
<feature type="region of interest" description="Disordered" evidence="1">
    <location>
        <begin position="577"/>
        <end position="636"/>
    </location>
</feature>
<gene>
    <name evidence="3" type="primary">Acey_s0051.g2092</name>
    <name evidence="3" type="synonym">Acey-F53F4.4</name>
    <name evidence="3" type="ORF">Y032_0051g2092</name>
</gene>
<feature type="compositionally biased region" description="Acidic residues" evidence="1">
    <location>
        <begin position="670"/>
        <end position="681"/>
    </location>
</feature>
<keyword evidence="2" id="KW-1133">Transmembrane helix</keyword>
<dbReference type="EMBL" id="JARK01001387">
    <property type="protein sequence ID" value="EYC11236.1"/>
    <property type="molecule type" value="Genomic_DNA"/>
</dbReference>
<dbReference type="PANTHER" id="PTHR37431:SF3">
    <property type="entry name" value="DUF19 DOMAIN-CONTAINING PROTEIN"/>
    <property type="match status" value="1"/>
</dbReference>
<feature type="region of interest" description="Disordered" evidence="1">
    <location>
        <begin position="654"/>
        <end position="681"/>
    </location>
</feature>
<feature type="compositionally biased region" description="Low complexity" evidence="1">
    <location>
        <begin position="621"/>
        <end position="633"/>
    </location>
</feature>
<accession>A0A016U8H7</accession>
<dbReference type="OrthoDB" id="5871362at2759"/>
<evidence type="ECO:0000256" key="1">
    <source>
        <dbReference type="SAM" id="MobiDB-lite"/>
    </source>
</evidence>
<dbReference type="Proteomes" id="UP000024635">
    <property type="component" value="Unassembled WGS sequence"/>
</dbReference>
<keyword evidence="4" id="KW-1185">Reference proteome</keyword>
<dbReference type="AlphaFoldDB" id="A0A016U8H7"/>
<feature type="transmembrane region" description="Helical" evidence="2">
    <location>
        <begin position="59"/>
        <end position="77"/>
    </location>
</feature>
<feature type="compositionally biased region" description="Low complexity" evidence="1">
    <location>
        <begin position="603"/>
        <end position="612"/>
    </location>
</feature>
<comment type="caution">
    <text evidence="3">The sequence shown here is derived from an EMBL/GenBank/DDBJ whole genome shotgun (WGS) entry which is preliminary data.</text>
</comment>